<organism evidence="1">
    <name type="scientific">Caldithrix abyssi</name>
    <dbReference type="NCBI Taxonomy" id="187145"/>
    <lineage>
        <taxon>Bacteria</taxon>
        <taxon>Pseudomonadati</taxon>
        <taxon>Calditrichota</taxon>
        <taxon>Calditrichia</taxon>
        <taxon>Calditrichales</taxon>
        <taxon>Calditrichaceae</taxon>
        <taxon>Caldithrix</taxon>
    </lineage>
</organism>
<proteinExistence type="predicted"/>
<accession>A0A7V4WU08</accession>
<sequence>MLEEHDTRTLYCRKLGHHLSFSYCRQEHNGLPCAAVERCWGHLFDVPVYLQENFKNEELVHLTMERAPKITSILEIVQRVQNQNKK</sequence>
<evidence type="ECO:0000313" key="1">
    <source>
        <dbReference type="EMBL" id="HGY54814.1"/>
    </source>
</evidence>
<reference evidence="1" key="1">
    <citation type="journal article" date="2020" name="mSystems">
        <title>Genome- and Community-Level Interaction Insights into Carbon Utilization and Element Cycling Functions of Hydrothermarchaeota in Hydrothermal Sediment.</title>
        <authorList>
            <person name="Zhou Z."/>
            <person name="Liu Y."/>
            <person name="Xu W."/>
            <person name="Pan J."/>
            <person name="Luo Z.H."/>
            <person name="Li M."/>
        </authorList>
    </citation>
    <scope>NUCLEOTIDE SEQUENCE [LARGE SCALE GENOMIC DNA]</scope>
    <source>
        <strain evidence="1">HyVt-577</strain>
    </source>
</reference>
<dbReference type="AlphaFoldDB" id="A0A7V4WU08"/>
<dbReference type="EMBL" id="DRQG01000033">
    <property type="protein sequence ID" value="HGY54814.1"/>
    <property type="molecule type" value="Genomic_DNA"/>
</dbReference>
<gene>
    <name evidence="1" type="ORF">ENK44_03845</name>
</gene>
<dbReference type="Proteomes" id="UP000885779">
    <property type="component" value="Unassembled WGS sequence"/>
</dbReference>
<name>A0A7V4WU08_CALAY</name>
<comment type="caution">
    <text evidence="1">The sequence shown here is derived from an EMBL/GenBank/DDBJ whole genome shotgun (WGS) entry which is preliminary data.</text>
</comment>
<protein>
    <submittedName>
        <fullName evidence="1">Uncharacterized protein</fullName>
    </submittedName>
</protein>